<dbReference type="Proteomes" id="UP000243423">
    <property type="component" value="Nucleomorph 2"/>
</dbReference>
<organism evidence="1 2">
    <name type="scientific">Cryptomonas paramaecium</name>
    <dbReference type="NCBI Taxonomy" id="2898"/>
    <lineage>
        <taxon>Eukaryota</taxon>
        <taxon>Cryptophyceae</taxon>
        <taxon>Cryptomonadales</taxon>
        <taxon>Cryptomonadaceae</taxon>
        <taxon>Cryptomonas</taxon>
    </lineage>
</organism>
<name>F2HHV2_9CRYP</name>
<protein>
    <submittedName>
        <fullName evidence="1">Uncharacterized protein</fullName>
    </submittedName>
</protein>
<dbReference type="GeneID" id="10447138"/>
<dbReference type="RefSeq" id="XP_003239796.1">
    <property type="nucleotide sequence ID" value="XM_003239748.1"/>
</dbReference>
<dbReference type="EMBL" id="CP002173">
    <property type="protein sequence ID" value="AEA38898.1"/>
    <property type="molecule type" value="Genomic_DNA"/>
</dbReference>
<sequence>MLKLDFLFLKFFKHDKTNMLELRSFTFFYKKIILYLYLKNLNDHFTTLILEYVL</sequence>
<evidence type="ECO:0000313" key="1">
    <source>
        <dbReference type="EMBL" id="AEA38898.1"/>
    </source>
</evidence>
<dbReference type="AlphaFoldDB" id="F2HHV2"/>
<proteinExistence type="predicted"/>
<geneLocation type="nucleomorph" evidence="1"/>
<evidence type="ECO:0000313" key="2">
    <source>
        <dbReference type="Proteomes" id="UP000243423"/>
    </source>
</evidence>
<reference evidence="1 2" key="1">
    <citation type="journal article" date="2011" name="Genome Biol. Evol.">
        <title>Complete nucleomorph genome sequence of the nonphotosynthetic alga Cryptomonas paramecium reveals a core nucleomorph gene set.</title>
        <authorList>
            <person name="Tanifuji G."/>
            <person name="Onodera N.T."/>
            <person name="Wheeler T.J."/>
            <person name="Dlutek M."/>
            <person name="Donaher N."/>
            <person name="Archibald J.M."/>
        </authorList>
    </citation>
    <scope>NUCLEOTIDE SEQUENCE [LARGE SCALE GENOMIC DNA]</scope>
    <source>
        <strain evidence="1 2">CCAP977/2A</strain>
    </source>
</reference>
<gene>
    <name evidence="1" type="ORF">CPARA_2gp240</name>
</gene>
<accession>F2HHV2</accession>
<keyword evidence="1" id="KW-0542">Nucleomorph</keyword>